<sequence>MRRLLIQVMLGFILFFIIGCSPEEPHSNQESLTDVNEVGEVERVVEYKQSIAPDLLDTLLNKKENNKQVEKREETEKEDSSIDDEEQGHSSDEGNSTHEESDQSTTTESNSDEVEESNEDSSQNDSGSSSSNRSSEQSNDSSEGDSNQNSESNENENDGQSDDDKKESESTVTVSITTGDVKGTILPETEVALEDGDTALDVTQRIAQKKQIDMSVRGSGATAYVEGIDGLYEFDEGPLSGWHIRVDDVMIDRSSGIYSVHEGQSVDWSYTVNYLEDSDW</sequence>
<dbReference type="InterPro" id="IPR027954">
    <property type="entry name" value="Transcobalamin-like_C"/>
</dbReference>
<evidence type="ECO:0000256" key="1">
    <source>
        <dbReference type="SAM" id="MobiDB-lite"/>
    </source>
</evidence>
<feature type="compositionally biased region" description="Basic and acidic residues" evidence="1">
    <location>
        <begin position="87"/>
        <end position="101"/>
    </location>
</feature>
<proteinExistence type="predicted"/>
<evidence type="ECO:0000313" key="4">
    <source>
        <dbReference type="Proteomes" id="UP001500740"/>
    </source>
</evidence>
<comment type="caution">
    <text evidence="3">The sequence shown here is derived from an EMBL/GenBank/DDBJ whole genome shotgun (WGS) entry which is preliminary data.</text>
</comment>
<feature type="domain" description="Transcobalamin-like C-terminal" evidence="2">
    <location>
        <begin position="196"/>
        <end position="271"/>
    </location>
</feature>
<keyword evidence="4" id="KW-1185">Reference proteome</keyword>
<name>A0ABN1A996_9BACI</name>
<gene>
    <name evidence="3" type="ORF">GCM10008935_28220</name>
</gene>
<evidence type="ECO:0000259" key="2">
    <source>
        <dbReference type="Pfam" id="PF14478"/>
    </source>
</evidence>
<dbReference type="Pfam" id="PF14478">
    <property type="entry name" value="DUF4430"/>
    <property type="match status" value="1"/>
</dbReference>
<dbReference type="PROSITE" id="PS51257">
    <property type="entry name" value="PROKAR_LIPOPROTEIN"/>
    <property type="match status" value="1"/>
</dbReference>
<feature type="compositionally biased region" description="Low complexity" evidence="1">
    <location>
        <begin position="120"/>
        <end position="152"/>
    </location>
</feature>
<feature type="compositionally biased region" description="Acidic residues" evidence="1">
    <location>
        <begin position="110"/>
        <end position="119"/>
    </location>
</feature>
<protein>
    <recommendedName>
        <fullName evidence="2">Transcobalamin-like C-terminal domain-containing protein</fullName>
    </recommendedName>
</protein>
<dbReference type="Gene3D" id="2.170.130.30">
    <property type="match status" value="1"/>
</dbReference>
<evidence type="ECO:0000313" key="3">
    <source>
        <dbReference type="EMBL" id="GAA0470674.1"/>
    </source>
</evidence>
<feature type="compositionally biased region" description="Basic and acidic residues" evidence="1">
    <location>
        <begin position="62"/>
        <end position="80"/>
    </location>
</feature>
<accession>A0ABN1A996</accession>
<reference evidence="3 4" key="1">
    <citation type="journal article" date="2019" name="Int. J. Syst. Evol. Microbiol.">
        <title>The Global Catalogue of Microorganisms (GCM) 10K type strain sequencing project: providing services to taxonomists for standard genome sequencing and annotation.</title>
        <authorList>
            <consortium name="The Broad Institute Genomics Platform"/>
            <consortium name="The Broad Institute Genome Sequencing Center for Infectious Disease"/>
            <person name="Wu L."/>
            <person name="Ma J."/>
        </authorList>
    </citation>
    <scope>NUCLEOTIDE SEQUENCE [LARGE SCALE GENOMIC DNA]</scope>
    <source>
        <strain evidence="3 4">JCM 14193</strain>
    </source>
</reference>
<dbReference type="Proteomes" id="UP001500740">
    <property type="component" value="Unassembled WGS sequence"/>
</dbReference>
<dbReference type="EMBL" id="BAAACZ010000029">
    <property type="protein sequence ID" value="GAA0470674.1"/>
    <property type="molecule type" value="Genomic_DNA"/>
</dbReference>
<organism evidence="3 4">
    <name type="scientific">Alkalibacillus silvisoli</name>
    <dbReference type="NCBI Taxonomy" id="392823"/>
    <lineage>
        <taxon>Bacteria</taxon>
        <taxon>Bacillati</taxon>
        <taxon>Bacillota</taxon>
        <taxon>Bacilli</taxon>
        <taxon>Bacillales</taxon>
        <taxon>Bacillaceae</taxon>
        <taxon>Alkalibacillus</taxon>
    </lineage>
</organism>
<dbReference type="RefSeq" id="WP_343784661.1">
    <property type="nucleotide sequence ID" value="NZ_BAAACZ010000029.1"/>
</dbReference>
<feature type="region of interest" description="Disordered" evidence="1">
    <location>
        <begin position="62"/>
        <end position="179"/>
    </location>
</feature>